<dbReference type="PROSITE" id="PS50297">
    <property type="entry name" value="ANK_REP_REGION"/>
    <property type="match status" value="1"/>
</dbReference>
<gene>
    <name evidence="2 4 5" type="primary">LOC105945786</name>
</gene>
<dbReference type="OMA" id="MVHSANE"/>
<evidence type="ECO:0000256" key="1">
    <source>
        <dbReference type="PROSITE-ProRule" id="PRU00023"/>
    </source>
</evidence>
<dbReference type="GeneTree" id="ENSGT00940000167949"/>
<dbReference type="InterPro" id="IPR043379">
    <property type="entry name" value="ANKAR"/>
</dbReference>
<dbReference type="InterPro" id="IPR036770">
    <property type="entry name" value="Ankyrin_rpt-contain_sf"/>
</dbReference>
<name>A0A803J308_XENTR</name>
<dbReference type="PROSITE" id="PS50088">
    <property type="entry name" value="ANK_REPEAT"/>
    <property type="match status" value="1"/>
</dbReference>
<dbReference type="InterPro" id="IPR002110">
    <property type="entry name" value="Ankyrin_rpt"/>
</dbReference>
<dbReference type="SMART" id="SM00185">
    <property type="entry name" value="ARM"/>
    <property type="match status" value="5"/>
</dbReference>
<proteinExistence type="predicted"/>
<dbReference type="PANTHER" id="PTHR46464">
    <property type="entry name" value="ANK_REP_REGION DOMAIN-CONTAINING PROTEIN"/>
    <property type="match status" value="1"/>
</dbReference>
<dbReference type="OrthoDB" id="1683831at2759"/>
<dbReference type="SUPFAM" id="SSF48371">
    <property type="entry name" value="ARM repeat"/>
    <property type="match status" value="2"/>
</dbReference>
<evidence type="ECO:0000313" key="4">
    <source>
        <dbReference type="RefSeq" id="XP_017948683.2"/>
    </source>
</evidence>
<dbReference type="InterPro" id="IPR016024">
    <property type="entry name" value="ARM-type_fold"/>
</dbReference>
<reference evidence="2" key="2">
    <citation type="submission" date="2021-03" db="UniProtKB">
        <authorList>
            <consortium name="Ensembl"/>
        </authorList>
    </citation>
    <scope>IDENTIFICATION</scope>
</reference>
<organism evidence="2">
    <name type="scientific">Xenopus tropicalis</name>
    <name type="common">Western clawed frog</name>
    <name type="synonym">Silurana tropicalis</name>
    <dbReference type="NCBI Taxonomy" id="8364"/>
    <lineage>
        <taxon>Eukaryota</taxon>
        <taxon>Metazoa</taxon>
        <taxon>Chordata</taxon>
        <taxon>Craniata</taxon>
        <taxon>Vertebrata</taxon>
        <taxon>Euteleostomi</taxon>
        <taxon>Amphibia</taxon>
        <taxon>Batrachia</taxon>
        <taxon>Anura</taxon>
        <taxon>Pipoidea</taxon>
        <taxon>Pipidae</taxon>
        <taxon>Xenopodinae</taxon>
        <taxon>Xenopus</taxon>
        <taxon>Silurana</taxon>
    </lineage>
</organism>
<dbReference type="GeneID" id="105945786"/>
<dbReference type="Gene3D" id="1.25.40.20">
    <property type="entry name" value="Ankyrin repeat-containing domain"/>
    <property type="match status" value="1"/>
</dbReference>
<keyword evidence="3" id="KW-1185">Reference proteome</keyword>
<dbReference type="AGR" id="Xenbase:XB-GENE-29088915"/>
<evidence type="ECO:0000313" key="3">
    <source>
        <dbReference type="Proteomes" id="UP000008143"/>
    </source>
</evidence>
<reference evidence="4" key="3">
    <citation type="submission" date="2025-04" db="UniProtKB">
        <authorList>
            <consortium name="RefSeq"/>
        </authorList>
    </citation>
    <scope>IDENTIFICATION</scope>
    <source>
        <strain evidence="4">Nigerian</strain>
        <tissue evidence="4">Liver and blood</tissue>
    </source>
</reference>
<sequence>MNSKERHFSIIPFKFNKPSHFPDIVPAEGLLDKRTAFVWLPWEQSTNSSLHMVELLSVRESPTDQPLAHSSAEQIIRDHQQDSLCIACRGAKHEPLIFFSPILNSRDHTTNQRNTNNMEESDKNGWAPIHHAAYRNHISLIERLIKSSGPEQLETLTSDNFQNTPLLLAIASGSKEMVNLLIKHGADITFHNRQSQGVIEICAIYEHVDLLRYFLYLTDQNLNVYKKLVALLSSDREDHVISACSVIAGLIGQQEDALTSHVDSLLAESLVLGLVTVLEKNISQNVKKHALNILKLVLENSNAKKQVCEDNHAAALISMVSSVPRQLVPDVLDAVCELINEKSFSETYFANIFPVLMKLLSNINQKDNKEVLQPVLKAMALMAAASPICKDALGKQTDLVSLLVRLFYECQQKTLLVAWSDAVGNIAEGNPSNQNAFICENIGTNLHQMLKFKTKDVQMSAIKTINRLVSNNETAQKTFMEQNGISPLIHLLKRTRTVRTQEEILQTLWALAGADKERQRTIAARIGVSLLVEFLETPSYKLNIIGSNALSILVQGPYDVRNAVASASGAHHLVRLLTSDMEDVLLIAVQAVRQICLGVGFISHHKNQTAVADCRGLQYLVILLINSQSELIQAEAALTIAAIVLGHSGNLDLLCKDSEFSYKYVLHLWHSQREDVGLLAGSALATFAFNSPSQQKAIARCGGVRWYHFEPFLKSSKETFRAHTAFQLIVLAPIILDKKPSYTCAVGIQTLTSLLEHSTSDETLALAADCVARLSHSRAGLPAAMVSIDVVSMLCKLLSSVSEQVQGSAAIALNYLSFNHMAQRQLLKRCREDPQLMKVLIYFNKKHKCSINFLERWKHIRELTLPSVRKRRISLPPINNHIKDRTTLRNHLGYNYIY</sequence>
<keyword evidence="1" id="KW-0040">ANK repeat</keyword>
<dbReference type="Xenbase" id="XB-GENE-29088915">
    <property type="gene designation" value="LOC105945786"/>
</dbReference>
<dbReference type="Pfam" id="PF12796">
    <property type="entry name" value="Ank_2"/>
    <property type="match status" value="1"/>
</dbReference>
<dbReference type="SUPFAM" id="SSF48403">
    <property type="entry name" value="Ankyrin repeat"/>
    <property type="match status" value="1"/>
</dbReference>
<dbReference type="InterPro" id="IPR011989">
    <property type="entry name" value="ARM-like"/>
</dbReference>
<dbReference type="Ensembl" id="ENSXETT00000123845">
    <property type="protein sequence ID" value="ENSXETP00000102204"/>
    <property type="gene ID" value="ENSXETG00000048573"/>
</dbReference>
<evidence type="ECO:0000313" key="2">
    <source>
        <dbReference type="Ensembl" id="ENSXETP00000102204"/>
    </source>
</evidence>
<dbReference type="PANTHER" id="PTHR46464:SF2">
    <property type="entry name" value="ANKYRIN AND ARMADILLO REPEAT-CONTAINING PROTEIN"/>
    <property type="match status" value="1"/>
</dbReference>
<dbReference type="KEGG" id="xtr:105945786"/>
<accession>A0A803J308</accession>
<dbReference type="SMART" id="SM00248">
    <property type="entry name" value="ANK"/>
    <property type="match status" value="3"/>
</dbReference>
<dbReference type="AlphaFoldDB" id="A0A803J308"/>
<dbReference type="Proteomes" id="UP000008143">
    <property type="component" value="Chromosome 4"/>
</dbReference>
<dbReference type="InterPro" id="IPR000225">
    <property type="entry name" value="Armadillo"/>
</dbReference>
<reference evidence="2" key="1">
    <citation type="journal article" date="2010" name="Science">
        <title>The genome of the Western clawed frog Xenopus tropicalis.</title>
        <authorList>
            <person name="Hellsten U."/>
            <person name="Harland R.M."/>
            <person name="Gilchrist M.J."/>
            <person name="Hendrix D."/>
            <person name="Jurka J."/>
            <person name="Kapitonov V."/>
            <person name="Ovcharenko I."/>
            <person name="Putnam N.H."/>
            <person name="Shu S."/>
            <person name="Taher L."/>
            <person name="Blitz I.L."/>
            <person name="Blumberg B."/>
            <person name="Dichmann D.S."/>
            <person name="Dubchak I."/>
            <person name="Amaya E."/>
            <person name="Detter J.C."/>
            <person name="Fletcher R."/>
            <person name="Gerhard D.S."/>
            <person name="Goodstein D."/>
            <person name="Graves T."/>
            <person name="Grigoriev I.V."/>
            <person name="Grimwood J."/>
            <person name="Kawashima T."/>
            <person name="Lindquist E."/>
            <person name="Lucas S.M."/>
            <person name="Mead P.E."/>
            <person name="Mitros T."/>
            <person name="Ogino H."/>
            <person name="Ohta Y."/>
            <person name="Poliakov A.V."/>
            <person name="Pollet N."/>
            <person name="Robert J."/>
            <person name="Salamov A."/>
            <person name="Sater A.K."/>
            <person name="Schmutz J."/>
            <person name="Terry A."/>
            <person name="Vize P.D."/>
            <person name="Warren W.C."/>
            <person name="Wells D."/>
            <person name="Wills A."/>
            <person name="Wilson R.K."/>
            <person name="Zimmerman L.B."/>
            <person name="Zorn A.M."/>
            <person name="Grainger R."/>
            <person name="Grammer T."/>
            <person name="Khokha M.K."/>
            <person name="Richardson P.M."/>
            <person name="Rokhsar D.S."/>
        </authorList>
    </citation>
    <scope>NUCLEOTIDE SEQUENCE [LARGE SCALE GENOMIC DNA]</scope>
    <source>
        <strain evidence="2">Nigerian</strain>
    </source>
</reference>
<protein>
    <submittedName>
        <fullName evidence="2 4">Ankyrin and armadillo repeat-containing protein-like</fullName>
    </submittedName>
</protein>
<feature type="repeat" description="ANK" evidence="1">
    <location>
        <begin position="161"/>
        <end position="193"/>
    </location>
</feature>
<dbReference type="Gene3D" id="1.25.10.10">
    <property type="entry name" value="Leucine-rich Repeat Variant"/>
    <property type="match status" value="3"/>
</dbReference>
<dbReference type="RefSeq" id="XP_017948683.2">
    <property type="nucleotide sequence ID" value="XM_018093194.2"/>
</dbReference>
<evidence type="ECO:0000313" key="5">
    <source>
        <dbReference type="Xenbase" id="XB-GENE-29088915"/>
    </source>
</evidence>